<feature type="non-terminal residue" evidence="2">
    <location>
        <position position="1"/>
    </location>
</feature>
<protein>
    <recommendedName>
        <fullName evidence="1">Formyl transferase C-terminal domain-containing protein</fullName>
    </recommendedName>
</protein>
<dbReference type="Gene3D" id="3.40.50.12230">
    <property type="match status" value="1"/>
</dbReference>
<feature type="domain" description="Formyl transferase C-terminal" evidence="1">
    <location>
        <begin position="89"/>
        <end position="171"/>
    </location>
</feature>
<dbReference type="InterPro" id="IPR036477">
    <property type="entry name" value="Formyl_transf_N_sf"/>
</dbReference>
<evidence type="ECO:0000259" key="1">
    <source>
        <dbReference type="Pfam" id="PF02911"/>
    </source>
</evidence>
<sequence length="205" mass="23373">HPLHWLIALDIQHSQLSFFEMDENVDTGKVLLQVPFEIFRSDTIADAVKKMNLAGYLGTKMLYERLKKNPALVGKTQDHSQGNVWRKRTPHDVTLDLRLSTDLIIRIVRSFAPPYPCANLIYKKDIIKISDAVVAKQNIAIEDVHRLEPGNILHIEKKAITIKAANEAITLISKDELPESILSAKYIHPPSYYMQKWPEVLTALQ</sequence>
<dbReference type="EMBL" id="UINC01164926">
    <property type="protein sequence ID" value="SVD66027.1"/>
    <property type="molecule type" value="Genomic_DNA"/>
</dbReference>
<gene>
    <name evidence="2" type="ORF">METZ01_LOCUS418881</name>
</gene>
<dbReference type="SUPFAM" id="SSF50486">
    <property type="entry name" value="FMT C-terminal domain-like"/>
    <property type="match status" value="1"/>
</dbReference>
<dbReference type="PANTHER" id="PTHR11138:SF5">
    <property type="entry name" value="METHIONYL-TRNA FORMYLTRANSFERASE, MITOCHONDRIAL"/>
    <property type="match status" value="1"/>
</dbReference>
<dbReference type="Pfam" id="PF02911">
    <property type="entry name" value="Formyl_trans_C"/>
    <property type="match status" value="1"/>
</dbReference>
<dbReference type="InterPro" id="IPR011034">
    <property type="entry name" value="Formyl_transferase-like_C_sf"/>
</dbReference>
<evidence type="ECO:0000313" key="2">
    <source>
        <dbReference type="EMBL" id="SVD66027.1"/>
    </source>
</evidence>
<accession>A0A382X4A1</accession>
<dbReference type="AlphaFoldDB" id="A0A382X4A1"/>
<organism evidence="2">
    <name type="scientific">marine metagenome</name>
    <dbReference type="NCBI Taxonomy" id="408172"/>
    <lineage>
        <taxon>unclassified sequences</taxon>
        <taxon>metagenomes</taxon>
        <taxon>ecological metagenomes</taxon>
    </lineage>
</organism>
<dbReference type="SUPFAM" id="SSF53328">
    <property type="entry name" value="Formyltransferase"/>
    <property type="match status" value="1"/>
</dbReference>
<dbReference type="PANTHER" id="PTHR11138">
    <property type="entry name" value="METHIONYL-TRNA FORMYLTRANSFERASE"/>
    <property type="match status" value="1"/>
</dbReference>
<reference evidence="2" key="1">
    <citation type="submission" date="2018-05" db="EMBL/GenBank/DDBJ databases">
        <authorList>
            <person name="Lanie J.A."/>
            <person name="Ng W.-L."/>
            <person name="Kazmierczak K.M."/>
            <person name="Andrzejewski T.M."/>
            <person name="Davidsen T.M."/>
            <person name="Wayne K.J."/>
            <person name="Tettelin H."/>
            <person name="Glass J.I."/>
            <person name="Rusch D."/>
            <person name="Podicherti R."/>
            <person name="Tsui H.-C.T."/>
            <person name="Winkler M.E."/>
        </authorList>
    </citation>
    <scope>NUCLEOTIDE SEQUENCE</scope>
</reference>
<name>A0A382X4A1_9ZZZZ</name>
<dbReference type="GO" id="GO:0004479">
    <property type="term" value="F:methionyl-tRNA formyltransferase activity"/>
    <property type="evidence" value="ECO:0007669"/>
    <property type="project" value="TreeGrafter"/>
</dbReference>
<dbReference type="GO" id="GO:0005829">
    <property type="term" value="C:cytosol"/>
    <property type="evidence" value="ECO:0007669"/>
    <property type="project" value="TreeGrafter"/>
</dbReference>
<dbReference type="InterPro" id="IPR005793">
    <property type="entry name" value="Formyl_trans_C"/>
</dbReference>
<proteinExistence type="predicted"/>